<protein>
    <submittedName>
        <fullName evidence="2">Uncharacterized protein</fullName>
    </submittedName>
</protein>
<accession>A0AAV2FRY1</accession>
<dbReference type="AlphaFoldDB" id="A0AAV2FRY1"/>
<organism evidence="2 3">
    <name type="scientific">Linum trigynum</name>
    <dbReference type="NCBI Taxonomy" id="586398"/>
    <lineage>
        <taxon>Eukaryota</taxon>
        <taxon>Viridiplantae</taxon>
        <taxon>Streptophyta</taxon>
        <taxon>Embryophyta</taxon>
        <taxon>Tracheophyta</taxon>
        <taxon>Spermatophyta</taxon>
        <taxon>Magnoliopsida</taxon>
        <taxon>eudicotyledons</taxon>
        <taxon>Gunneridae</taxon>
        <taxon>Pentapetalae</taxon>
        <taxon>rosids</taxon>
        <taxon>fabids</taxon>
        <taxon>Malpighiales</taxon>
        <taxon>Linaceae</taxon>
        <taxon>Linum</taxon>
    </lineage>
</organism>
<feature type="region of interest" description="Disordered" evidence="1">
    <location>
        <begin position="52"/>
        <end position="86"/>
    </location>
</feature>
<keyword evidence="3" id="KW-1185">Reference proteome</keyword>
<evidence type="ECO:0000313" key="3">
    <source>
        <dbReference type="Proteomes" id="UP001497516"/>
    </source>
</evidence>
<gene>
    <name evidence="2" type="ORF">LTRI10_LOCUS40568</name>
</gene>
<sequence>MTAAEETEDESEPHSPSIRGRGSRRIALRGTKRKRRNKCWVVDLNRGKNDMRTEAAADSGGIEIEEREEEPGASVEASRCFRSLTN</sequence>
<reference evidence="2 3" key="1">
    <citation type="submission" date="2024-04" db="EMBL/GenBank/DDBJ databases">
        <authorList>
            <person name="Fracassetti M."/>
        </authorList>
    </citation>
    <scope>NUCLEOTIDE SEQUENCE [LARGE SCALE GENOMIC DNA]</scope>
</reference>
<name>A0AAV2FRY1_9ROSI</name>
<feature type="compositionally biased region" description="Basic residues" evidence="1">
    <location>
        <begin position="21"/>
        <end position="32"/>
    </location>
</feature>
<feature type="region of interest" description="Disordered" evidence="1">
    <location>
        <begin position="1"/>
        <end position="32"/>
    </location>
</feature>
<evidence type="ECO:0000313" key="2">
    <source>
        <dbReference type="EMBL" id="CAL1400438.1"/>
    </source>
</evidence>
<feature type="compositionally biased region" description="Acidic residues" evidence="1">
    <location>
        <begin position="1"/>
        <end position="11"/>
    </location>
</feature>
<proteinExistence type="predicted"/>
<dbReference type="Proteomes" id="UP001497516">
    <property type="component" value="Chromosome 7"/>
</dbReference>
<dbReference type="EMBL" id="OZ034820">
    <property type="protein sequence ID" value="CAL1400438.1"/>
    <property type="molecule type" value="Genomic_DNA"/>
</dbReference>
<evidence type="ECO:0000256" key="1">
    <source>
        <dbReference type="SAM" id="MobiDB-lite"/>
    </source>
</evidence>